<feature type="region of interest" description="Disordered" evidence="2">
    <location>
        <begin position="329"/>
        <end position="358"/>
    </location>
</feature>
<dbReference type="SUPFAM" id="SSF56436">
    <property type="entry name" value="C-type lectin-like"/>
    <property type="match status" value="2"/>
</dbReference>
<feature type="domain" description="C-type lectin" evidence="4">
    <location>
        <begin position="197"/>
        <end position="302"/>
    </location>
</feature>
<evidence type="ECO:0000313" key="5">
    <source>
        <dbReference type="EMBL" id="KAK4026869.1"/>
    </source>
</evidence>
<accession>A0ABR0AP28</accession>
<dbReference type="Pfam" id="PF00059">
    <property type="entry name" value="Lectin_C"/>
    <property type="match status" value="1"/>
</dbReference>
<dbReference type="InterPro" id="IPR016186">
    <property type="entry name" value="C-type_lectin-like/link_sf"/>
</dbReference>
<evidence type="ECO:0000256" key="2">
    <source>
        <dbReference type="SAM" id="MobiDB-lite"/>
    </source>
</evidence>
<sequence length="505" mass="54903">MQSFNILFSIFVAFCLVFASGKAHHEEGHFESAVDQPHESQPMATVENTEGNVELNEADKKILLPMLAMKPLVVASGLLAGSMLPNKKRPTPRPGTPTENNVVVAIGNSDNVKKSEDESRKLLLPLLAMKPLFIASMLAGNKFPAPGIGITITKHESATNPPVGSTTTPQPTPTLPPIPTPTPPGANTCPSLNGFPCYRLPSGCVCMISNQKPWIDALSYCAANGRKLVSIQSQAKKLELETYLPSLIGAGADDIFEFVGFWTSGIYALTAYTWASIPQYFTFTDWRSGEPDNTNLPRATCVRAVPTEGNEGTANRFLSGIEISIIKPESTTTSPRPTIPTTQTSLPPTPPTQRPPNPNECSNLQGFPCYKLPTGCVCPINRQTPWIDAHNFCKTNGRSLISFKSAAKETEFGTYLPSIIGKDNLFTKIGFWTSGFFCLETSALCSTKNTWTWAASRENFSHVNWLAGEPNMSSSPKGACVRAVPTANYRWDDIDCGQFLPFICE</sequence>
<evidence type="ECO:0000259" key="4">
    <source>
        <dbReference type="PROSITE" id="PS50041"/>
    </source>
</evidence>
<gene>
    <name evidence="5" type="ORF">OUZ56_015895</name>
</gene>
<dbReference type="PROSITE" id="PS00615">
    <property type="entry name" value="C_TYPE_LECTIN_1"/>
    <property type="match status" value="1"/>
</dbReference>
<dbReference type="InterPro" id="IPR018378">
    <property type="entry name" value="C-type_lectin_CS"/>
</dbReference>
<feature type="signal peptide" evidence="3">
    <location>
        <begin position="1"/>
        <end position="23"/>
    </location>
</feature>
<reference evidence="5 6" key="1">
    <citation type="journal article" date="2023" name="Nucleic Acids Res.">
        <title>The hologenome of Daphnia magna reveals possible DNA methylation and microbiome-mediated evolution of the host genome.</title>
        <authorList>
            <person name="Chaturvedi A."/>
            <person name="Li X."/>
            <person name="Dhandapani V."/>
            <person name="Marshall H."/>
            <person name="Kissane S."/>
            <person name="Cuenca-Cambronero M."/>
            <person name="Asole G."/>
            <person name="Calvet F."/>
            <person name="Ruiz-Romero M."/>
            <person name="Marangio P."/>
            <person name="Guigo R."/>
            <person name="Rago D."/>
            <person name="Mirbahai L."/>
            <person name="Eastwood N."/>
            <person name="Colbourne J.K."/>
            <person name="Zhou J."/>
            <person name="Mallon E."/>
            <person name="Orsini L."/>
        </authorList>
    </citation>
    <scope>NUCLEOTIDE SEQUENCE [LARGE SCALE GENOMIC DNA]</scope>
    <source>
        <strain evidence="5">LRV0_1</strain>
    </source>
</reference>
<keyword evidence="6" id="KW-1185">Reference proteome</keyword>
<organism evidence="5 6">
    <name type="scientific">Daphnia magna</name>
    <dbReference type="NCBI Taxonomy" id="35525"/>
    <lineage>
        <taxon>Eukaryota</taxon>
        <taxon>Metazoa</taxon>
        <taxon>Ecdysozoa</taxon>
        <taxon>Arthropoda</taxon>
        <taxon>Crustacea</taxon>
        <taxon>Branchiopoda</taxon>
        <taxon>Diplostraca</taxon>
        <taxon>Cladocera</taxon>
        <taxon>Anomopoda</taxon>
        <taxon>Daphniidae</taxon>
        <taxon>Daphnia</taxon>
    </lineage>
</organism>
<feature type="domain" description="C-type lectin" evidence="4">
    <location>
        <begin position="369"/>
        <end position="505"/>
    </location>
</feature>
<proteinExistence type="predicted"/>
<evidence type="ECO:0000313" key="6">
    <source>
        <dbReference type="Proteomes" id="UP001234178"/>
    </source>
</evidence>
<dbReference type="PROSITE" id="PS50041">
    <property type="entry name" value="C_TYPE_LECTIN_2"/>
    <property type="match status" value="2"/>
</dbReference>
<dbReference type="SMART" id="SM00034">
    <property type="entry name" value="CLECT"/>
    <property type="match status" value="2"/>
</dbReference>
<evidence type="ECO:0000256" key="1">
    <source>
        <dbReference type="ARBA" id="ARBA00023157"/>
    </source>
</evidence>
<evidence type="ECO:0000256" key="3">
    <source>
        <dbReference type="SAM" id="SignalP"/>
    </source>
</evidence>
<feature type="compositionally biased region" description="Pro residues" evidence="2">
    <location>
        <begin position="347"/>
        <end position="358"/>
    </location>
</feature>
<dbReference type="InterPro" id="IPR016187">
    <property type="entry name" value="CTDL_fold"/>
</dbReference>
<dbReference type="InterPro" id="IPR001304">
    <property type="entry name" value="C-type_lectin-like"/>
</dbReference>
<feature type="compositionally biased region" description="Low complexity" evidence="2">
    <location>
        <begin position="330"/>
        <end position="346"/>
    </location>
</feature>
<keyword evidence="1" id="KW-1015">Disulfide bond</keyword>
<dbReference type="InterPro" id="IPR050111">
    <property type="entry name" value="C-type_lectin/snaclec_domain"/>
</dbReference>
<name>A0ABR0AP28_9CRUS</name>
<dbReference type="PANTHER" id="PTHR22803">
    <property type="entry name" value="MANNOSE, PHOSPHOLIPASE, LECTIN RECEPTOR RELATED"/>
    <property type="match status" value="1"/>
</dbReference>
<dbReference type="EMBL" id="JAOYFB010000038">
    <property type="protein sequence ID" value="KAK4026869.1"/>
    <property type="molecule type" value="Genomic_DNA"/>
</dbReference>
<dbReference type="Gene3D" id="3.10.100.10">
    <property type="entry name" value="Mannose-Binding Protein A, subunit A"/>
    <property type="match status" value="2"/>
</dbReference>
<feature type="region of interest" description="Disordered" evidence="2">
    <location>
        <begin position="155"/>
        <end position="174"/>
    </location>
</feature>
<dbReference type="Proteomes" id="UP001234178">
    <property type="component" value="Unassembled WGS sequence"/>
</dbReference>
<keyword evidence="3" id="KW-0732">Signal</keyword>
<dbReference type="CDD" id="cd00037">
    <property type="entry name" value="CLECT"/>
    <property type="match status" value="2"/>
</dbReference>
<protein>
    <recommendedName>
        <fullName evidence="4">C-type lectin domain-containing protein</fullName>
    </recommendedName>
</protein>
<feature type="region of interest" description="Disordered" evidence="2">
    <location>
        <begin position="83"/>
        <end position="102"/>
    </location>
</feature>
<comment type="caution">
    <text evidence="5">The sequence shown here is derived from an EMBL/GenBank/DDBJ whole genome shotgun (WGS) entry which is preliminary data.</text>
</comment>
<feature type="chain" id="PRO_5045362712" description="C-type lectin domain-containing protein" evidence="3">
    <location>
        <begin position="24"/>
        <end position="505"/>
    </location>
</feature>